<dbReference type="InterPro" id="IPR001148">
    <property type="entry name" value="CA_dom"/>
</dbReference>
<dbReference type="PROSITE" id="PS51144">
    <property type="entry name" value="ALPHA_CA_2"/>
    <property type="match status" value="1"/>
</dbReference>
<evidence type="ECO:0000256" key="1">
    <source>
        <dbReference type="ARBA" id="ARBA00001947"/>
    </source>
</evidence>
<dbReference type="PANTHER" id="PTHR18952">
    <property type="entry name" value="CARBONIC ANHYDRASE"/>
    <property type="match status" value="1"/>
</dbReference>
<gene>
    <name evidence="11" type="ORF">BP5553_03753</name>
</gene>
<dbReference type="InterPro" id="IPR036398">
    <property type="entry name" value="CA_dom_sf"/>
</dbReference>
<feature type="domain" description="Alpha-carbonic anhydrase" evidence="10">
    <location>
        <begin position="46"/>
        <end position="279"/>
    </location>
</feature>
<comment type="catalytic activity">
    <reaction evidence="8 9">
        <text>hydrogencarbonate + H(+) = CO2 + H2O</text>
        <dbReference type="Rhea" id="RHEA:10748"/>
        <dbReference type="ChEBI" id="CHEBI:15377"/>
        <dbReference type="ChEBI" id="CHEBI:15378"/>
        <dbReference type="ChEBI" id="CHEBI:16526"/>
        <dbReference type="ChEBI" id="CHEBI:17544"/>
        <dbReference type="EC" id="4.2.1.1"/>
    </reaction>
</comment>
<dbReference type="Gene3D" id="3.10.200.10">
    <property type="entry name" value="Alpha carbonic anhydrase"/>
    <property type="match status" value="1"/>
</dbReference>
<feature type="signal peptide" evidence="9">
    <location>
        <begin position="1"/>
        <end position="21"/>
    </location>
</feature>
<dbReference type="Proteomes" id="UP000254866">
    <property type="component" value="Unassembled WGS sequence"/>
</dbReference>
<evidence type="ECO:0000313" key="12">
    <source>
        <dbReference type="Proteomes" id="UP000254866"/>
    </source>
</evidence>
<dbReference type="Pfam" id="PF00194">
    <property type="entry name" value="Carb_anhydrase"/>
    <property type="match status" value="1"/>
</dbReference>
<dbReference type="EC" id="4.2.1.1" evidence="4 9"/>
<comment type="similarity">
    <text evidence="3 9">Belongs to the alpha-carbonic anhydrase family.</text>
</comment>
<evidence type="ECO:0000256" key="4">
    <source>
        <dbReference type="ARBA" id="ARBA00012925"/>
    </source>
</evidence>
<dbReference type="InterPro" id="IPR023561">
    <property type="entry name" value="Carbonic_anhydrase_a-class"/>
</dbReference>
<reference evidence="11 12" key="1">
    <citation type="journal article" date="2018" name="IMA Fungus">
        <title>IMA Genome-F 9: Draft genome sequence of Annulohypoxylon stygium, Aspergillus mulundensis, Berkeleyomyces basicola (syn. Thielaviopsis basicola), Ceratocystis smalleyi, two Cercospora beticola strains, Coleophoma cylindrospora, Fusarium fracticaudum, Phialophora cf. hyalina, and Morchella septimelata.</title>
        <authorList>
            <person name="Wingfield B.D."/>
            <person name="Bills G.F."/>
            <person name="Dong Y."/>
            <person name="Huang W."/>
            <person name="Nel W.J."/>
            <person name="Swalarsk-Parry B.S."/>
            <person name="Vaghefi N."/>
            <person name="Wilken P.M."/>
            <person name="An Z."/>
            <person name="de Beer Z.W."/>
            <person name="De Vos L."/>
            <person name="Chen L."/>
            <person name="Duong T.A."/>
            <person name="Gao Y."/>
            <person name="Hammerbacher A."/>
            <person name="Kikkert J.R."/>
            <person name="Li Y."/>
            <person name="Li H."/>
            <person name="Li K."/>
            <person name="Li Q."/>
            <person name="Liu X."/>
            <person name="Ma X."/>
            <person name="Naidoo K."/>
            <person name="Pethybridge S.J."/>
            <person name="Sun J."/>
            <person name="Steenkamp E.T."/>
            <person name="van der Nest M.A."/>
            <person name="van Wyk S."/>
            <person name="Wingfield M.J."/>
            <person name="Xiong C."/>
            <person name="Yue Q."/>
            <person name="Zhang X."/>
        </authorList>
    </citation>
    <scope>NUCLEOTIDE SEQUENCE [LARGE SCALE GENOMIC DNA]</scope>
    <source>
        <strain evidence="11 12">BP 5553</strain>
    </source>
</reference>
<comment type="caution">
    <text evidence="11">The sequence shown here is derived from an EMBL/GenBank/DDBJ whole genome shotgun (WGS) entry which is preliminary data.</text>
</comment>
<dbReference type="AlphaFoldDB" id="A0A370TV53"/>
<keyword evidence="5 9" id="KW-0479">Metal-binding</keyword>
<dbReference type="OrthoDB" id="429145at2759"/>
<keyword evidence="9" id="KW-0732">Signal</keyword>
<dbReference type="PROSITE" id="PS51257">
    <property type="entry name" value="PROKAR_LIPOPROTEIN"/>
    <property type="match status" value="1"/>
</dbReference>
<accession>A0A370TV53</accession>
<evidence type="ECO:0000256" key="2">
    <source>
        <dbReference type="ARBA" id="ARBA00002904"/>
    </source>
</evidence>
<dbReference type="PROSITE" id="PS00162">
    <property type="entry name" value="ALPHA_CA_1"/>
    <property type="match status" value="1"/>
</dbReference>
<keyword evidence="12" id="KW-1185">Reference proteome</keyword>
<dbReference type="GeneID" id="43596602"/>
<keyword evidence="6 9" id="KW-0862">Zinc</keyword>
<evidence type="ECO:0000259" key="10">
    <source>
        <dbReference type="PROSITE" id="PS51144"/>
    </source>
</evidence>
<evidence type="ECO:0000256" key="7">
    <source>
        <dbReference type="ARBA" id="ARBA00023239"/>
    </source>
</evidence>
<comment type="function">
    <text evidence="2 9">Reversible hydration of carbon dioxide.</text>
</comment>
<dbReference type="RefSeq" id="XP_031872069.1">
    <property type="nucleotide sequence ID" value="XM_032012376.1"/>
</dbReference>
<dbReference type="PANTHER" id="PTHR18952:SF265">
    <property type="entry name" value="CARBONIC ANHYDRASE"/>
    <property type="match status" value="1"/>
</dbReference>
<sequence length="279" mass="29787">MKSSTSYLVLFVNLFVQSATASCGHGTSLHKRTVTTNGLVKRVEVGKFGYIGTQGPANWQNLAPENVQCANGSNQSPINITPESSTLVEPGSLTINIPAVEAAEFENLGTTIEVLMEGKNASSVIGGKSFSLKQFHFHSPSEHTIAGEHFPLEMHMVHEAEDKSIAVLTVLFQLCEANGGNPVINALLPSIEAIRAPGSVTETGPIDFAPLITALNAQPMRMYQGSLTTPPCTEGPSFVITTQTLPLDIKAYNMFKSVVGFNSRFLQTSIGEPNVLAAK</sequence>
<organism evidence="11 12">
    <name type="scientific">Venustampulla echinocandica</name>
    <dbReference type="NCBI Taxonomy" id="2656787"/>
    <lineage>
        <taxon>Eukaryota</taxon>
        <taxon>Fungi</taxon>
        <taxon>Dikarya</taxon>
        <taxon>Ascomycota</taxon>
        <taxon>Pezizomycotina</taxon>
        <taxon>Leotiomycetes</taxon>
        <taxon>Helotiales</taxon>
        <taxon>Pleuroascaceae</taxon>
        <taxon>Venustampulla</taxon>
    </lineage>
</organism>
<dbReference type="SUPFAM" id="SSF51069">
    <property type="entry name" value="Carbonic anhydrase"/>
    <property type="match status" value="1"/>
</dbReference>
<dbReference type="InterPro" id="IPR041891">
    <property type="entry name" value="Alpha_CA_prokaryot-like"/>
</dbReference>
<dbReference type="SMART" id="SM01057">
    <property type="entry name" value="Carb_anhydrase"/>
    <property type="match status" value="1"/>
</dbReference>
<comment type="cofactor">
    <cofactor evidence="1 9">
        <name>Zn(2+)</name>
        <dbReference type="ChEBI" id="CHEBI:29105"/>
    </cofactor>
</comment>
<dbReference type="GO" id="GO:0004089">
    <property type="term" value="F:carbonate dehydratase activity"/>
    <property type="evidence" value="ECO:0007669"/>
    <property type="project" value="UniProtKB-UniRule"/>
</dbReference>
<evidence type="ECO:0000256" key="3">
    <source>
        <dbReference type="ARBA" id="ARBA00010718"/>
    </source>
</evidence>
<dbReference type="InterPro" id="IPR018338">
    <property type="entry name" value="Carbonic_anhydrase_a-class_CS"/>
</dbReference>
<evidence type="ECO:0000256" key="9">
    <source>
        <dbReference type="RuleBase" id="RU367011"/>
    </source>
</evidence>
<evidence type="ECO:0000313" key="11">
    <source>
        <dbReference type="EMBL" id="RDL39413.1"/>
    </source>
</evidence>
<evidence type="ECO:0000256" key="6">
    <source>
        <dbReference type="ARBA" id="ARBA00022833"/>
    </source>
</evidence>
<dbReference type="GO" id="GO:0008270">
    <property type="term" value="F:zinc ion binding"/>
    <property type="evidence" value="ECO:0007669"/>
    <property type="project" value="UniProtKB-UniRule"/>
</dbReference>
<evidence type="ECO:0000256" key="5">
    <source>
        <dbReference type="ARBA" id="ARBA00022723"/>
    </source>
</evidence>
<protein>
    <recommendedName>
        <fullName evidence="4 9">Carbonic anhydrase</fullName>
        <ecNumber evidence="4 9">4.2.1.1</ecNumber>
    </recommendedName>
</protein>
<name>A0A370TV53_9HELO</name>
<evidence type="ECO:0000256" key="8">
    <source>
        <dbReference type="ARBA" id="ARBA00048348"/>
    </source>
</evidence>
<dbReference type="STRING" id="2656787.A0A370TV53"/>
<dbReference type="CDD" id="cd03124">
    <property type="entry name" value="alpha_CA_prokaryotic_like"/>
    <property type="match status" value="1"/>
</dbReference>
<keyword evidence="7 9" id="KW-0456">Lyase</keyword>
<proteinExistence type="inferred from homology"/>
<feature type="chain" id="PRO_5025076052" description="Carbonic anhydrase" evidence="9">
    <location>
        <begin position="22"/>
        <end position="279"/>
    </location>
</feature>
<dbReference type="EMBL" id="NPIC01000002">
    <property type="protein sequence ID" value="RDL39413.1"/>
    <property type="molecule type" value="Genomic_DNA"/>
</dbReference>